<dbReference type="PANTHER" id="PTHR30237">
    <property type="entry name" value="MURAMOYLTETRAPEPTIDE CARBOXYPEPTIDASE"/>
    <property type="match status" value="1"/>
</dbReference>
<dbReference type="GO" id="GO:0004180">
    <property type="term" value="F:carboxypeptidase activity"/>
    <property type="evidence" value="ECO:0007669"/>
    <property type="project" value="UniProtKB-KW"/>
</dbReference>
<feature type="active site" description="Charge relay system" evidence="6">
    <location>
        <position position="271"/>
    </location>
</feature>
<keyword evidence="2 9" id="KW-0121">Carboxypeptidase</keyword>
<evidence type="ECO:0000313" key="9">
    <source>
        <dbReference type="EMBL" id="PQA56061.1"/>
    </source>
</evidence>
<dbReference type="Proteomes" id="UP000239590">
    <property type="component" value="Unassembled WGS sequence"/>
</dbReference>
<name>A0A2S7IIA3_9BACT</name>
<accession>A0A2S7IIA3</accession>
<feature type="active site" description="Nucleophile" evidence="6">
    <location>
        <position position="110"/>
    </location>
</feature>
<dbReference type="PANTHER" id="PTHR30237:SF2">
    <property type="entry name" value="MUREIN TETRAPEPTIDE CARBOXYPEPTIDASE"/>
    <property type="match status" value="1"/>
</dbReference>
<dbReference type="Pfam" id="PF02016">
    <property type="entry name" value="Peptidase_S66"/>
    <property type="match status" value="1"/>
</dbReference>
<dbReference type="Pfam" id="PF17676">
    <property type="entry name" value="Peptidase_S66C"/>
    <property type="match status" value="1"/>
</dbReference>
<keyword evidence="5" id="KW-0720">Serine protease</keyword>
<dbReference type="InterPro" id="IPR027478">
    <property type="entry name" value="LdcA_N"/>
</dbReference>
<dbReference type="OrthoDB" id="9807329at2"/>
<evidence type="ECO:0000259" key="8">
    <source>
        <dbReference type="Pfam" id="PF17676"/>
    </source>
</evidence>
<feature type="domain" description="LD-carboxypeptidase N-terminal" evidence="7">
    <location>
        <begin position="13"/>
        <end position="129"/>
    </location>
</feature>
<organism evidence="9 10">
    <name type="scientific">Siphonobacter curvatus</name>
    <dbReference type="NCBI Taxonomy" id="2094562"/>
    <lineage>
        <taxon>Bacteria</taxon>
        <taxon>Pseudomonadati</taxon>
        <taxon>Bacteroidota</taxon>
        <taxon>Cytophagia</taxon>
        <taxon>Cytophagales</taxon>
        <taxon>Cytophagaceae</taxon>
        <taxon>Siphonobacter</taxon>
    </lineage>
</organism>
<dbReference type="InterPro" id="IPR040449">
    <property type="entry name" value="Peptidase_S66_N"/>
</dbReference>
<dbReference type="GO" id="GO:0006508">
    <property type="term" value="P:proteolysis"/>
    <property type="evidence" value="ECO:0007669"/>
    <property type="project" value="UniProtKB-KW"/>
</dbReference>
<protein>
    <submittedName>
        <fullName evidence="9">LD-carboxypeptidase</fullName>
    </submittedName>
</protein>
<dbReference type="GO" id="GO:0008236">
    <property type="term" value="F:serine-type peptidase activity"/>
    <property type="evidence" value="ECO:0007669"/>
    <property type="project" value="UniProtKB-KW"/>
</dbReference>
<dbReference type="Gene3D" id="3.50.30.60">
    <property type="entry name" value="LD-carboxypeptidase A C-terminal domain-like"/>
    <property type="match status" value="1"/>
</dbReference>
<keyword evidence="3" id="KW-0645">Protease</keyword>
<evidence type="ECO:0000256" key="6">
    <source>
        <dbReference type="PIRSR" id="PIRSR028757-1"/>
    </source>
</evidence>
<dbReference type="RefSeq" id="WP_104714617.1">
    <property type="nucleotide sequence ID" value="NZ_PTRA01000003.1"/>
</dbReference>
<sequence length="298" mass="33164">MIRPNALQAGDTVAITALASKIDYDQYVIPAREILESWGLNVVESKSLNESFHGFAGPDTRRCEDFQQFLDDPSVKAIFSARGGYGTTRFLDEINYEAFGKSPKWIVGFSDITAVLCDVYALGYESIHGPMPKTFAWDEFSLQSLRKVLFGESVRYQSPPQAFNRLGQVQAPLIGGNLCLLSHLMGTRSEINTEGCILFMEDTDEYHYALDRYLVHLHRAGKLGNLAGLLVGSFSDLKDQPEDFGSSIYEIVRYWTDAYDFPIAFDFPVGHEAVNVALPLGRTAELTVTAQETTLAFS</sequence>
<feature type="domain" description="LD-carboxypeptidase C-terminal" evidence="8">
    <location>
        <begin position="171"/>
        <end position="286"/>
    </location>
</feature>
<dbReference type="InterPro" id="IPR040921">
    <property type="entry name" value="Peptidase_S66C"/>
</dbReference>
<evidence type="ECO:0000256" key="5">
    <source>
        <dbReference type="ARBA" id="ARBA00022825"/>
    </source>
</evidence>
<keyword evidence="10" id="KW-1185">Reference proteome</keyword>
<dbReference type="InterPro" id="IPR003507">
    <property type="entry name" value="S66_fam"/>
</dbReference>
<dbReference type="SUPFAM" id="SSF52317">
    <property type="entry name" value="Class I glutamine amidotransferase-like"/>
    <property type="match status" value="1"/>
</dbReference>
<evidence type="ECO:0000256" key="3">
    <source>
        <dbReference type="ARBA" id="ARBA00022670"/>
    </source>
</evidence>
<evidence type="ECO:0000256" key="4">
    <source>
        <dbReference type="ARBA" id="ARBA00022801"/>
    </source>
</evidence>
<dbReference type="SUPFAM" id="SSF141986">
    <property type="entry name" value="LD-carboxypeptidase A C-terminal domain-like"/>
    <property type="match status" value="1"/>
</dbReference>
<dbReference type="InterPro" id="IPR029062">
    <property type="entry name" value="Class_I_gatase-like"/>
</dbReference>
<dbReference type="Gene3D" id="3.40.50.10740">
    <property type="entry name" value="Class I glutamine amidotransferase-like"/>
    <property type="match status" value="1"/>
</dbReference>
<proteinExistence type="inferred from homology"/>
<dbReference type="EMBL" id="PTRA01000003">
    <property type="protein sequence ID" value="PQA56061.1"/>
    <property type="molecule type" value="Genomic_DNA"/>
</dbReference>
<reference evidence="10" key="1">
    <citation type="submission" date="2018-02" db="EMBL/GenBank/DDBJ databases">
        <title>Genome sequencing of Solimonas sp. HR-BB.</title>
        <authorList>
            <person name="Lee Y."/>
            <person name="Jeon C.O."/>
        </authorList>
    </citation>
    <scope>NUCLEOTIDE SEQUENCE [LARGE SCALE GENOMIC DNA]</scope>
    <source>
        <strain evidence="10">HR-U</strain>
    </source>
</reference>
<dbReference type="CDD" id="cd07025">
    <property type="entry name" value="Peptidase_S66"/>
    <property type="match status" value="1"/>
</dbReference>
<evidence type="ECO:0000313" key="10">
    <source>
        <dbReference type="Proteomes" id="UP000239590"/>
    </source>
</evidence>
<dbReference type="AlphaFoldDB" id="A0A2S7IIA3"/>
<comment type="caution">
    <text evidence="9">The sequence shown here is derived from an EMBL/GenBank/DDBJ whole genome shotgun (WGS) entry which is preliminary data.</text>
</comment>
<feature type="active site" description="Charge relay system" evidence="6">
    <location>
        <position position="201"/>
    </location>
</feature>
<evidence type="ECO:0000256" key="1">
    <source>
        <dbReference type="ARBA" id="ARBA00010233"/>
    </source>
</evidence>
<evidence type="ECO:0000259" key="7">
    <source>
        <dbReference type="Pfam" id="PF02016"/>
    </source>
</evidence>
<evidence type="ECO:0000256" key="2">
    <source>
        <dbReference type="ARBA" id="ARBA00022645"/>
    </source>
</evidence>
<comment type="similarity">
    <text evidence="1">Belongs to the peptidase S66 family.</text>
</comment>
<keyword evidence="4" id="KW-0378">Hydrolase</keyword>
<dbReference type="InterPro" id="IPR027461">
    <property type="entry name" value="Carboxypeptidase_A_C_sf"/>
</dbReference>
<gene>
    <name evidence="9" type="ORF">C5O19_17015</name>
</gene>
<dbReference type="PIRSF" id="PIRSF028757">
    <property type="entry name" value="LD-carboxypeptidase"/>
    <property type="match status" value="1"/>
</dbReference>